<dbReference type="PIRSF" id="PIRSF001488">
    <property type="entry name" value="Tdi_protein"/>
    <property type="match status" value="1"/>
</dbReference>
<protein>
    <recommendedName>
        <fullName evidence="5">Thiol:disulfide interchange protein</fullName>
    </recommendedName>
</protein>
<comment type="caution">
    <text evidence="9">The sequence shown here is derived from an EMBL/GenBank/DDBJ whole genome shotgun (WGS) entry which is preliminary data.</text>
</comment>
<evidence type="ECO:0000259" key="8">
    <source>
        <dbReference type="Pfam" id="PF01323"/>
    </source>
</evidence>
<dbReference type="RefSeq" id="WP_133592015.1">
    <property type="nucleotide sequence ID" value="NZ_CP037953.1"/>
</dbReference>
<feature type="domain" description="DSBA-like thioredoxin" evidence="8">
    <location>
        <begin position="95"/>
        <end position="195"/>
    </location>
</feature>
<sequence>MIAVKLLLSAALAFAASQATVAATTPLVEGTHYKIVDPTGKTKQPTVTEFFSYGCPACRGMEGHLANWKASKPQNIKFEYVHVYGMNPQWDLLGKLYYTAEALGILDKTHTATFNYLHLENKRINNENDIVEFLSKFGIEADKIRSTMKSFAVNSRLNFAKQKAKTYKLTGVPSFIVNDKYYLDVKELGTIEMLEKALTEVSLNK</sequence>
<dbReference type="InterPro" id="IPR050824">
    <property type="entry name" value="Thiol_disulfide_DsbA"/>
</dbReference>
<dbReference type="AlphaFoldDB" id="A0A4R6UIK7"/>
<dbReference type="Pfam" id="PF01323">
    <property type="entry name" value="DSBA"/>
    <property type="match status" value="1"/>
</dbReference>
<comment type="similarity">
    <text evidence="1">Belongs to the thioredoxin family. DsbA subfamily.</text>
</comment>
<dbReference type="InterPro" id="IPR036249">
    <property type="entry name" value="Thioredoxin-like_sf"/>
</dbReference>
<feature type="disulfide bond" description="Redox-active" evidence="6">
    <location>
        <begin position="55"/>
        <end position="58"/>
    </location>
</feature>
<keyword evidence="3 5" id="KW-1015">Disulfide bond</keyword>
<reference evidence="9 10" key="1">
    <citation type="submission" date="2019-03" db="EMBL/GenBank/DDBJ databases">
        <title>Genomic Encyclopedia of Type Strains, Phase IV (KMG-IV): sequencing the most valuable type-strain genomes for metagenomic binning, comparative biology and taxonomic classification.</title>
        <authorList>
            <person name="Goeker M."/>
        </authorList>
    </citation>
    <scope>NUCLEOTIDE SEQUENCE [LARGE SCALE GENOMIC DNA]</scope>
    <source>
        <strain evidence="9 10">DSM 103792</strain>
    </source>
</reference>
<accession>A0A4R6UIK7</accession>
<keyword evidence="5" id="KW-0574">Periplasm</keyword>
<feature type="chain" id="PRO_5020289391" description="Thiol:disulfide interchange protein" evidence="7">
    <location>
        <begin position="23"/>
        <end position="205"/>
    </location>
</feature>
<dbReference type="OrthoDB" id="9784896at2"/>
<dbReference type="CDD" id="cd03019">
    <property type="entry name" value="DsbA_DsbA"/>
    <property type="match status" value="1"/>
</dbReference>
<evidence type="ECO:0000256" key="1">
    <source>
        <dbReference type="ARBA" id="ARBA00005791"/>
    </source>
</evidence>
<evidence type="ECO:0000256" key="4">
    <source>
        <dbReference type="ARBA" id="ARBA00023284"/>
    </source>
</evidence>
<dbReference type="EMBL" id="SNYM01000014">
    <property type="protein sequence ID" value="TDQ46292.1"/>
    <property type="molecule type" value="Genomic_DNA"/>
</dbReference>
<organism evidence="9 10">
    <name type="scientific">Permianibacter aggregans</name>
    <dbReference type="NCBI Taxonomy" id="1510150"/>
    <lineage>
        <taxon>Bacteria</taxon>
        <taxon>Pseudomonadati</taxon>
        <taxon>Pseudomonadota</taxon>
        <taxon>Gammaproteobacteria</taxon>
        <taxon>Pseudomonadales</taxon>
        <taxon>Pseudomonadaceae</taxon>
        <taxon>Permianibacter</taxon>
    </lineage>
</organism>
<dbReference type="InterPro" id="IPR017937">
    <property type="entry name" value="Thioredoxin_CS"/>
</dbReference>
<evidence type="ECO:0000313" key="10">
    <source>
        <dbReference type="Proteomes" id="UP000295375"/>
    </source>
</evidence>
<dbReference type="PROSITE" id="PS00194">
    <property type="entry name" value="THIOREDOXIN_1"/>
    <property type="match status" value="1"/>
</dbReference>
<dbReference type="Gene3D" id="3.40.30.10">
    <property type="entry name" value="Glutaredoxin"/>
    <property type="match status" value="1"/>
</dbReference>
<keyword evidence="4" id="KW-0676">Redox-active center</keyword>
<dbReference type="InterPro" id="IPR001853">
    <property type="entry name" value="DSBA-like_thioredoxin_dom"/>
</dbReference>
<name>A0A4R6UIK7_9GAMM</name>
<keyword evidence="10" id="KW-1185">Reference proteome</keyword>
<dbReference type="Proteomes" id="UP000295375">
    <property type="component" value="Unassembled WGS sequence"/>
</dbReference>
<evidence type="ECO:0000256" key="2">
    <source>
        <dbReference type="ARBA" id="ARBA00022729"/>
    </source>
</evidence>
<dbReference type="SUPFAM" id="SSF52833">
    <property type="entry name" value="Thioredoxin-like"/>
    <property type="match status" value="1"/>
</dbReference>
<comment type="subcellular location">
    <subcellularLocation>
        <location evidence="5">Periplasm</location>
    </subcellularLocation>
</comment>
<dbReference type="GO" id="GO:0016491">
    <property type="term" value="F:oxidoreductase activity"/>
    <property type="evidence" value="ECO:0007669"/>
    <property type="project" value="InterPro"/>
</dbReference>
<proteinExistence type="inferred from homology"/>
<evidence type="ECO:0000256" key="7">
    <source>
        <dbReference type="SAM" id="SignalP"/>
    </source>
</evidence>
<evidence type="ECO:0000256" key="6">
    <source>
        <dbReference type="PIRSR" id="PIRSR001488-1"/>
    </source>
</evidence>
<feature type="signal peptide" evidence="7">
    <location>
        <begin position="1"/>
        <end position="22"/>
    </location>
</feature>
<gene>
    <name evidence="9" type="ORF">EV696_11477</name>
</gene>
<dbReference type="PANTHER" id="PTHR35891:SF2">
    <property type="entry name" value="THIOL:DISULFIDE INTERCHANGE PROTEIN DSBA"/>
    <property type="match status" value="1"/>
</dbReference>
<evidence type="ECO:0000256" key="5">
    <source>
        <dbReference type="PIRNR" id="PIRNR001488"/>
    </source>
</evidence>
<evidence type="ECO:0000256" key="3">
    <source>
        <dbReference type="ARBA" id="ARBA00023157"/>
    </source>
</evidence>
<dbReference type="PANTHER" id="PTHR35891">
    <property type="entry name" value="THIOL:DISULFIDE INTERCHANGE PROTEIN DSBA"/>
    <property type="match status" value="1"/>
</dbReference>
<dbReference type="GO" id="GO:0042597">
    <property type="term" value="C:periplasmic space"/>
    <property type="evidence" value="ECO:0007669"/>
    <property type="project" value="UniProtKB-SubCell"/>
</dbReference>
<keyword evidence="2 7" id="KW-0732">Signal</keyword>
<evidence type="ECO:0000313" key="9">
    <source>
        <dbReference type="EMBL" id="TDQ46292.1"/>
    </source>
</evidence>
<dbReference type="InterPro" id="IPR023205">
    <property type="entry name" value="DsbA/DsbL"/>
</dbReference>